<keyword evidence="1" id="KW-0472">Membrane</keyword>
<reference evidence="2 3" key="1">
    <citation type="submission" date="2018-07" db="EMBL/GenBank/DDBJ databases">
        <title>Genomic Encyclopedia of Type Strains, Phase III (KMG-III): the genomes of soil and plant-associated and newly described type strains.</title>
        <authorList>
            <person name="Whitman W."/>
        </authorList>
    </citation>
    <scope>NUCLEOTIDE SEQUENCE [LARGE SCALE GENOMIC DNA]</scope>
    <source>
        <strain evidence="2 3">CECT 7506</strain>
    </source>
</reference>
<name>A0A368VZU5_9BACL</name>
<keyword evidence="3" id="KW-1185">Reference proteome</keyword>
<gene>
    <name evidence="2" type="ORF">DFP97_10961</name>
</gene>
<comment type="caution">
    <text evidence="2">The sequence shown here is derived from an EMBL/GenBank/DDBJ whole genome shotgun (WGS) entry which is preliminary data.</text>
</comment>
<accession>A0A368VZU5</accession>
<keyword evidence="1" id="KW-1133">Transmembrane helix</keyword>
<evidence type="ECO:0000313" key="3">
    <source>
        <dbReference type="Proteomes" id="UP000252415"/>
    </source>
</evidence>
<organism evidence="2 3">
    <name type="scientific">Paenibacillus prosopidis</name>
    <dbReference type="NCBI Taxonomy" id="630520"/>
    <lineage>
        <taxon>Bacteria</taxon>
        <taxon>Bacillati</taxon>
        <taxon>Bacillota</taxon>
        <taxon>Bacilli</taxon>
        <taxon>Bacillales</taxon>
        <taxon>Paenibacillaceae</taxon>
        <taxon>Paenibacillus</taxon>
    </lineage>
</organism>
<evidence type="ECO:0000313" key="2">
    <source>
        <dbReference type="EMBL" id="RCW46419.1"/>
    </source>
</evidence>
<dbReference type="AlphaFoldDB" id="A0A368VZU5"/>
<dbReference type="Proteomes" id="UP000252415">
    <property type="component" value="Unassembled WGS sequence"/>
</dbReference>
<feature type="transmembrane region" description="Helical" evidence="1">
    <location>
        <begin position="16"/>
        <end position="35"/>
    </location>
</feature>
<proteinExistence type="predicted"/>
<evidence type="ECO:0000256" key="1">
    <source>
        <dbReference type="SAM" id="Phobius"/>
    </source>
</evidence>
<keyword evidence="1" id="KW-0812">Transmembrane</keyword>
<sequence length="44" mass="4899">MRSEQSLLDIRRGQRVIGWHVVILILLLINGGGSIGKTNDLLGW</sequence>
<dbReference type="EMBL" id="QPJD01000009">
    <property type="protein sequence ID" value="RCW46419.1"/>
    <property type="molecule type" value="Genomic_DNA"/>
</dbReference>
<protein>
    <submittedName>
        <fullName evidence="2">Uncharacterized protein</fullName>
    </submittedName>
</protein>